<gene>
    <name evidence="5" type="ORF">FBZ93_106402</name>
</gene>
<dbReference type="InterPro" id="IPR018062">
    <property type="entry name" value="HTH_AraC-typ_CS"/>
</dbReference>
<dbReference type="InterPro" id="IPR050204">
    <property type="entry name" value="AraC_XylS_family_regulators"/>
</dbReference>
<dbReference type="PANTHER" id="PTHR46796">
    <property type="entry name" value="HTH-TYPE TRANSCRIPTIONAL ACTIVATOR RHAS-RELATED"/>
    <property type="match status" value="1"/>
</dbReference>
<dbReference type="SUPFAM" id="SSF46689">
    <property type="entry name" value="Homeodomain-like"/>
    <property type="match status" value="2"/>
</dbReference>
<evidence type="ECO:0000313" key="5">
    <source>
        <dbReference type="EMBL" id="TWB98443.1"/>
    </source>
</evidence>
<reference evidence="5 6" key="1">
    <citation type="submission" date="2019-06" db="EMBL/GenBank/DDBJ databases">
        <title>Genomic Encyclopedia of Type Strains, Phase IV (KMG-V): Genome sequencing to study the core and pangenomes of soil and plant-associated prokaryotes.</title>
        <authorList>
            <person name="Whitman W."/>
        </authorList>
    </citation>
    <scope>NUCLEOTIDE SEQUENCE [LARGE SCALE GENOMIC DNA]</scope>
    <source>
        <strain evidence="5 6">BR 10355</strain>
    </source>
</reference>
<evidence type="ECO:0000313" key="6">
    <source>
        <dbReference type="Proteomes" id="UP000321304"/>
    </source>
</evidence>
<dbReference type="PROSITE" id="PS01124">
    <property type="entry name" value="HTH_ARAC_FAMILY_2"/>
    <property type="match status" value="1"/>
</dbReference>
<dbReference type="AlphaFoldDB" id="A0A560LSA4"/>
<dbReference type="InterPro" id="IPR020449">
    <property type="entry name" value="Tscrpt_reg_AraC-type_HTH"/>
</dbReference>
<dbReference type="PROSITE" id="PS00041">
    <property type="entry name" value="HTH_ARAC_FAMILY_1"/>
    <property type="match status" value="1"/>
</dbReference>
<accession>A0A560LSA4</accession>
<dbReference type="EMBL" id="VITY01000006">
    <property type="protein sequence ID" value="TWB98443.1"/>
    <property type="molecule type" value="Genomic_DNA"/>
</dbReference>
<evidence type="ECO:0000256" key="3">
    <source>
        <dbReference type="ARBA" id="ARBA00023163"/>
    </source>
</evidence>
<dbReference type="GO" id="GO:0003700">
    <property type="term" value="F:DNA-binding transcription factor activity"/>
    <property type="evidence" value="ECO:0007669"/>
    <property type="project" value="InterPro"/>
</dbReference>
<feature type="domain" description="HTH araC/xylS-type" evidence="4">
    <location>
        <begin position="198"/>
        <end position="296"/>
    </location>
</feature>
<dbReference type="PRINTS" id="PR00032">
    <property type="entry name" value="HTHARAC"/>
</dbReference>
<protein>
    <submittedName>
        <fullName evidence="5">AraC family transcriptional regulator</fullName>
    </submittedName>
</protein>
<dbReference type="GO" id="GO:0043565">
    <property type="term" value="F:sequence-specific DNA binding"/>
    <property type="evidence" value="ECO:0007669"/>
    <property type="project" value="InterPro"/>
</dbReference>
<keyword evidence="3" id="KW-0804">Transcription</keyword>
<evidence type="ECO:0000256" key="2">
    <source>
        <dbReference type="ARBA" id="ARBA00023125"/>
    </source>
</evidence>
<keyword evidence="2" id="KW-0238">DNA-binding</keyword>
<proteinExistence type="predicted"/>
<keyword evidence="1" id="KW-0805">Transcription regulation</keyword>
<dbReference type="OrthoDB" id="110167at2"/>
<dbReference type="PANTHER" id="PTHR46796:SF6">
    <property type="entry name" value="ARAC SUBFAMILY"/>
    <property type="match status" value="1"/>
</dbReference>
<comment type="caution">
    <text evidence="5">The sequence shown here is derived from an EMBL/GenBank/DDBJ whole genome shotgun (WGS) entry which is preliminary data.</text>
</comment>
<dbReference type="InterPro" id="IPR018060">
    <property type="entry name" value="HTH_AraC"/>
</dbReference>
<evidence type="ECO:0000256" key="1">
    <source>
        <dbReference type="ARBA" id="ARBA00023015"/>
    </source>
</evidence>
<name>A0A560LSA4_9BRAD</name>
<dbReference type="RefSeq" id="WP_146987410.1">
    <property type="nucleotide sequence ID" value="NZ_VITY01000006.1"/>
</dbReference>
<dbReference type="Gene3D" id="1.10.10.60">
    <property type="entry name" value="Homeodomain-like"/>
    <property type="match status" value="2"/>
</dbReference>
<dbReference type="Pfam" id="PF12833">
    <property type="entry name" value="HTH_18"/>
    <property type="match status" value="1"/>
</dbReference>
<keyword evidence="6" id="KW-1185">Reference proteome</keyword>
<sequence length="302" mass="33392">MGQVLGHSVDKYVTGKMLQTSGERCWSNLLVERWTHEAGELPPLTPRDTEVAVLLNGHSLVDRIGSGMRQVTHGQPGTVWLCPSGITEEFINVAEPLQNVLHIFLPGRSFEETLLRDLDIDPKWVELRYEAIAQDTFINQIAGQILQELNHESSSGRLLMETLGVALSAYLVHKYSAAEIRQPPARNTDKPLDTRRLARVVEFIRSNLDAELTVTQMASVACMSAAHFARSFRLATGSPPHEFVSLQRLALAKMRLLSEGSQISEIALAAGFSSQANFTRAFRKALGVTPAQFRAQKARPAP</sequence>
<dbReference type="Proteomes" id="UP000321304">
    <property type="component" value="Unassembled WGS sequence"/>
</dbReference>
<evidence type="ECO:0000259" key="4">
    <source>
        <dbReference type="PROSITE" id="PS01124"/>
    </source>
</evidence>
<dbReference type="InterPro" id="IPR009057">
    <property type="entry name" value="Homeodomain-like_sf"/>
</dbReference>
<dbReference type="SMART" id="SM00342">
    <property type="entry name" value="HTH_ARAC"/>
    <property type="match status" value="1"/>
</dbReference>
<organism evidence="5 6">
    <name type="scientific">Bradyrhizobium macuxiense</name>
    <dbReference type="NCBI Taxonomy" id="1755647"/>
    <lineage>
        <taxon>Bacteria</taxon>
        <taxon>Pseudomonadati</taxon>
        <taxon>Pseudomonadota</taxon>
        <taxon>Alphaproteobacteria</taxon>
        <taxon>Hyphomicrobiales</taxon>
        <taxon>Nitrobacteraceae</taxon>
        <taxon>Bradyrhizobium</taxon>
    </lineage>
</organism>